<comment type="subcellular location">
    <subcellularLocation>
        <location evidence="1">Membrane</location>
    </subcellularLocation>
</comment>
<accession>A0AA36E3B4</accession>
<dbReference type="PANTHER" id="PTHR46151">
    <property type="entry name" value="NEP1-INTERACTING PROTEIN-LIKE 2"/>
    <property type="match status" value="1"/>
</dbReference>
<keyword evidence="4" id="KW-0862">Zinc</keyword>
<gene>
    <name evidence="7" type="ORF">LSALG_LOCUS21137</name>
</gene>
<dbReference type="AlphaFoldDB" id="A0AA36E3B4"/>
<evidence type="ECO:0000256" key="1">
    <source>
        <dbReference type="ARBA" id="ARBA00004370"/>
    </source>
</evidence>
<evidence type="ECO:0000256" key="2">
    <source>
        <dbReference type="ARBA" id="ARBA00022723"/>
    </source>
</evidence>
<protein>
    <submittedName>
        <fullName evidence="7">Uncharacterized protein</fullName>
    </submittedName>
</protein>
<evidence type="ECO:0000256" key="6">
    <source>
        <dbReference type="SAM" id="Phobius"/>
    </source>
</evidence>
<keyword evidence="6" id="KW-0812">Transmembrane</keyword>
<dbReference type="PANTHER" id="PTHR46151:SF18">
    <property type="entry name" value="NEP1-INTERACTING PROTEIN-LIKE 2"/>
    <property type="match status" value="1"/>
</dbReference>
<organism evidence="7 8">
    <name type="scientific">Lactuca saligna</name>
    <name type="common">Willowleaf lettuce</name>
    <dbReference type="NCBI Taxonomy" id="75948"/>
    <lineage>
        <taxon>Eukaryota</taxon>
        <taxon>Viridiplantae</taxon>
        <taxon>Streptophyta</taxon>
        <taxon>Embryophyta</taxon>
        <taxon>Tracheophyta</taxon>
        <taxon>Spermatophyta</taxon>
        <taxon>Magnoliopsida</taxon>
        <taxon>eudicotyledons</taxon>
        <taxon>Gunneridae</taxon>
        <taxon>Pentapetalae</taxon>
        <taxon>asterids</taxon>
        <taxon>campanulids</taxon>
        <taxon>Asterales</taxon>
        <taxon>Asteraceae</taxon>
        <taxon>Cichorioideae</taxon>
        <taxon>Cichorieae</taxon>
        <taxon>Lactucinae</taxon>
        <taxon>Lactuca</taxon>
    </lineage>
</organism>
<evidence type="ECO:0000256" key="3">
    <source>
        <dbReference type="ARBA" id="ARBA00022771"/>
    </source>
</evidence>
<keyword evidence="6" id="KW-1133">Transmembrane helix</keyword>
<keyword evidence="2" id="KW-0479">Metal-binding</keyword>
<evidence type="ECO:0000256" key="5">
    <source>
        <dbReference type="ARBA" id="ARBA00023136"/>
    </source>
</evidence>
<name>A0AA36E3B4_LACSI</name>
<evidence type="ECO:0000256" key="4">
    <source>
        <dbReference type="ARBA" id="ARBA00022833"/>
    </source>
</evidence>
<dbReference type="Proteomes" id="UP001177003">
    <property type="component" value="Chromosome 4"/>
</dbReference>
<evidence type="ECO:0000313" key="7">
    <source>
        <dbReference type="EMBL" id="CAI9281441.1"/>
    </source>
</evidence>
<keyword evidence="8" id="KW-1185">Reference proteome</keyword>
<proteinExistence type="predicted"/>
<reference evidence="7" key="1">
    <citation type="submission" date="2023-04" db="EMBL/GenBank/DDBJ databases">
        <authorList>
            <person name="Vijverberg K."/>
            <person name="Xiong W."/>
            <person name="Schranz E."/>
        </authorList>
    </citation>
    <scope>NUCLEOTIDE SEQUENCE</scope>
</reference>
<dbReference type="GO" id="GO:0016020">
    <property type="term" value="C:membrane"/>
    <property type="evidence" value="ECO:0007669"/>
    <property type="project" value="UniProtKB-SubCell"/>
</dbReference>
<dbReference type="EMBL" id="OX465080">
    <property type="protein sequence ID" value="CAI9281441.1"/>
    <property type="molecule type" value="Genomic_DNA"/>
</dbReference>
<dbReference type="GO" id="GO:0008270">
    <property type="term" value="F:zinc ion binding"/>
    <property type="evidence" value="ECO:0007669"/>
    <property type="project" value="UniProtKB-KW"/>
</dbReference>
<sequence length="182" mass="19541">MEVVIGGSEADIRLHNFIPRSLSDALSGALTCIFTFFGALAGAITGAVAGRTSDCGAFRGAGLGALAGAVLSMEILETLCVFSRQGLAGIPNSSRVNFMEELLRGRLSELHFLPEVLTTNHLQQVSVRLVEVAYKGLSEDSLRCLPWHRMSDEIKPIQAICCPICLEVKLLVVCLTVNTCFT</sequence>
<keyword evidence="5 6" id="KW-0472">Membrane</keyword>
<evidence type="ECO:0000313" key="8">
    <source>
        <dbReference type="Proteomes" id="UP001177003"/>
    </source>
</evidence>
<feature type="transmembrane region" description="Helical" evidence="6">
    <location>
        <begin position="25"/>
        <end position="49"/>
    </location>
</feature>
<keyword evidence="3" id="KW-0863">Zinc-finger</keyword>